<evidence type="ECO:0000313" key="2">
    <source>
        <dbReference type="EMBL" id="KAK0984150.1"/>
    </source>
</evidence>
<evidence type="ECO:0000313" key="3">
    <source>
        <dbReference type="Proteomes" id="UP001175353"/>
    </source>
</evidence>
<feature type="compositionally biased region" description="Polar residues" evidence="1">
    <location>
        <begin position="218"/>
        <end position="235"/>
    </location>
</feature>
<feature type="region of interest" description="Disordered" evidence="1">
    <location>
        <begin position="216"/>
        <end position="239"/>
    </location>
</feature>
<feature type="region of interest" description="Disordered" evidence="1">
    <location>
        <begin position="255"/>
        <end position="282"/>
    </location>
</feature>
<comment type="caution">
    <text evidence="2">The sequence shown here is derived from an EMBL/GenBank/DDBJ whole genome shotgun (WGS) entry which is preliminary data.</text>
</comment>
<feature type="compositionally biased region" description="Low complexity" evidence="1">
    <location>
        <begin position="10"/>
        <end position="25"/>
    </location>
</feature>
<name>A0AAN6KI75_9PEZI</name>
<gene>
    <name evidence="2" type="ORF">LTR91_010998</name>
</gene>
<sequence length="282" mass="31725">MFAPPRRANHSTTTASTNSFAFAFHPPISSPLSPRSANIHGRHPAYMSSPDDKTYAQSPSQLSHTHPESDQTNGRQGSAKRAPKKAPSPQQDDLRETRRRLFLRNVREGREDKRWEHRGEDIMRLGFMQRQRAWEAEQARDAPYPTPDSIEEEEEDEDEDAARYDLPSSSSHVMIQMSQPASHQHPMPDQEEEELDAVLRREQEEMEALLSYMPMDEPQSSSMDVMNNAQSSGNLWSDDDYYDDDDAFCSDAVVAGNASGGSASMSSGQLPHANPDEEMDLS</sequence>
<proteinExistence type="predicted"/>
<feature type="compositionally biased region" description="Low complexity" evidence="1">
    <location>
        <begin position="255"/>
        <end position="268"/>
    </location>
</feature>
<feature type="region of interest" description="Disordered" evidence="1">
    <location>
        <begin position="1"/>
        <end position="100"/>
    </location>
</feature>
<organism evidence="2 3">
    <name type="scientific">Friedmanniomyces endolithicus</name>
    <dbReference type="NCBI Taxonomy" id="329885"/>
    <lineage>
        <taxon>Eukaryota</taxon>
        <taxon>Fungi</taxon>
        <taxon>Dikarya</taxon>
        <taxon>Ascomycota</taxon>
        <taxon>Pezizomycotina</taxon>
        <taxon>Dothideomycetes</taxon>
        <taxon>Dothideomycetidae</taxon>
        <taxon>Mycosphaerellales</taxon>
        <taxon>Teratosphaeriaceae</taxon>
        <taxon>Friedmanniomyces</taxon>
    </lineage>
</organism>
<reference evidence="2" key="1">
    <citation type="submission" date="2023-06" db="EMBL/GenBank/DDBJ databases">
        <title>Black Yeasts Isolated from many extreme environments.</title>
        <authorList>
            <person name="Coleine C."/>
            <person name="Stajich J.E."/>
            <person name="Selbmann L."/>
        </authorList>
    </citation>
    <scope>NUCLEOTIDE SEQUENCE</scope>
    <source>
        <strain evidence="2">CCFEE 5200</strain>
    </source>
</reference>
<dbReference type="Proteomes" id="UP001175353">
    <property type="component" value="Unassembled WGS sequence"/>
</dbReference>
<protein>
    <submittedName>
        <fullName evidence="2">Uncharacterized protein</fullName>
    </submittedName>
</protein>
<keyword evidence="3" id="KW-1185">Reference proteome</keyword>
<evidence type="ECO:0000256" key="1">
    <source>
        <dbReference type="SAM" id="MobiDB-lite"/>
    </source>
</evidence>
<accession>A0AAN6KI75</accession>
<feature type="compositionally biased region" description="Polar residues" evidence="1">
    <location>
        <begin position="55"/>
        <end position="76"/>
    </location>
</feature>
<feature type="region of interest" description="Disordered" evidence="1">
    <location>
        <begin position="134"/>
        <end position="195"/>
    </location>
</feature>
<dbReference type="EMBL" id="JAUJLE010000098">
    <property type="protein sequence ID" value="KAK0984150.1"/>
    <property type="molecule type" value="Genomic_DNA"/>
</dbReference>
<dbReference type="AlphaFoldDB" id="A0AAN6KI75"/>
<feature type="compositionally biased region" description="Acidic residues" evidence="1">
    <location>
        <begin position="149"/>
        <end position="160"/>
    </location>
</feature>
<feature type="compositionally biased region" description="Polar residues" evidence="1">
    <location>
        <begin position="167"/>
        <end position="182"/>
    </location>
</feature>